<dbReference type="Gene3D" id="3.30.200.20">
    <property type="entry name" value="Phosphorylase Kinase, domain 1"/>
    <property type="match status" value="1"/>
</dbReference>
<keyword evidence="2" id="KW-1185">Reference proteome</keyword>
<organism evidence="1 2">
    <name type="scientific">Sphaerobolus stellatus (strain SS14)</name>
    <dbReference type="NCBI Taxonomy" id="990650"/>
    <lineage>
        <taxon>Eukaryota</taxon>
        <taxon>Fungi</taxon>
        <taxon>Dikarya</taxon>
        <taxon>Basidiomycota</taxon>
        <taxon>Agaricomycotina</taxon>
        <taxon>Agaricomycetes</taxon>
        <taxon>Phallomycetidae</taxon>
        <taxon>Geastrales</taxon>
        <taxon>Sphaerobolaceae</taxon>
        <taxon>Sphaerobolus</taxon>
    </lineage>
</organism>
<dbReference type="Proteomes" id="UP000054279">
    <property type="component" value="Unassembled WGS sequence"/>
</dbReference>
<gene>
    <name evidence="1" type="ORF">M422DRAFT_253442</name>
</gene>
<reference evidence="1 2" key="1">
    <citation type="submission" date="2014-06" db="EMBL/GenBank/DDBJ databases">
        <title>Evolutionary Origins and Diversification of the Mycorrhizal Mutualists.</title>
        <authorList>
            <consortium name="DOE Joint Genome Institute"/>
            <consortium name="Mycorrhizal Genomics Consortium"/>
            <person name="Kohler A."/>
            <person name="Kuo A."/>
            <person name="Nagy L.G."/>
            <person name="Floudas D."/>
            <person name="Copeland A."/>
            <person name="Barry K.W."/>
            <person name="Cichocki N."/>
            <person name="Veneault-Fourrey C."/>
            <person name="LaButti K."/>
            <person name="Lindquist E.A."/>
            <person name="Lipzen A."/>
            <person name="Lundell T."/>
            <person name="Morin E."/>
            <person name="Murat C."/>
            <person name="Riley R."/>
            <person name="Ohm R."/>
            <person name="Sun H."/>
            <person name="Tunlid A."/>
            <person name="Henrissat B."/>
            <person name="Grigoriev I.V."/>
            <person name="Hibbett D.S."/>
            <person name="Martin F."/>
        </authorList>
    </citation>
    <scope>NUCLEOTIDE SEQUENCE [LARGE SCALE GENOMIC DNA]</scope>
    <source>
        <strain evidence="1 2">SS14</strain>
    </source>
</reference>
<accession>A0A0C9VWN8</accession>
<evidence type="ECO:0000313" key="2">
    <source>
        <dbReference type="Proteomes" id="UP000054279"/>
    </source>
</evidence>
<dbReference type="InterPro" id="IPR059179">
    <property type="entry name" value="MLKL-like_MCAfunc"/>
</dbReference>
<proteinExistence type="predicted"/>
<name>A0A0C9VWN8_SPHS4</name>
<evidence type="ECO:0000313" key="1">
    <source>
        <dbReference type="EMBL" id="KIJ43235.1"/>
    </source>
</evidence>
<dbReference type="OrthoDB" id="2924458at2759"/>
<dbReference type="HOGENOM" id="CLU_012055_1_0_1"/>
<dbReference type="CDD" id="cd21037">
    <property type="entry name" value="MLKL_NTD"/>
    <property type="match status" value="1"/>
</dbReference>
<evidence type="ECO:0008006" key="3">
    <source>
        <dbReference type="Google" id="ProtNLM"/>
    </source>
</evidence>
<sequence length="579" mass="66422">MPLQVVRKVAFWKKSSIKHKGESNNARGDWIADALKVVNLLIVVSDAVPAVGGFIKGAAGVFIALLDPVQQMGKNKEDCKMLIMSIVELLQTVNQELRMISMFEDMTMDPYSNAWSNFEKHVSMFHTFLNRRPYLYPLSSRAMESTKENLIKLNSEGRALSRYIRAQKIQDIILSYQSDMQRLQNNLLLANSLAMRLQVTNIEATTNQFLKKDQKNRNNEDDIEMDDYYQIKPADIHLTQILESSKETVQECLATVYCGGTRRSTMVRIYKGTQAYKNLNKELQLISRIRHPNVTQLLAVCNSKNLPALIFDDGTIFETKDIIDYLLTRYRRSRDARAGISHLVTTLPMLFQRACLDFFLEYTAINSSVSYSYARSGQLQIREYQSTGIDNRIVLALNPTVDYSGYALDPKIYWSTCPSGTTSLTVLQAYSLGIKYYPSLTKTLHALEYVYIPERDILSKMYEACSLNPESDEVSQLLGFPLPERKDFLFPKPKRRLSCSDVETMKRTDCNDSAHFQLPDEQNISENYRTFLTADKVPSFLQSYDLRTTGHELIYEDLDIQPIHEELPIHIKAVVSWQQ</sequence>
<dbReference type="AlphaFoldDB" id="A0A0C9VWN8"/>
<protein>
    <recommendedName>
        <fullName evidence="3">Protein kinase domain-containing protein</fullName>
    </recommendedName>
</protein>
<dbReference type="EMBL" id="KN837124">
    <property type="protein sequence ID" value="KIJ43235.1"/>
    <property type="molecule type" value="Genomic_DNA"/>
</dbReference>